<dbReference type="InterPro" id="IPR013212">
    <property type="entry name" value="Mad3/Bub1_I"/>
</dbReference>
<dbReference type="PANTHER" id="PTHR14030">
    <property type="entry name" value="MITOTIC CHECKPOINT SERINE/THREONINE-PROTEIN KINASE BUB1"/>
    <property type="match status" value="1"/>
</dbReference>
<dbReference type="GO" id="GO:0004674">
    <property type="term" value="F:protein serine/threonine kinase activity"/>
    <property type="evidence" value="ECO:0007669"/>
    <property type="project" value="UniProtKB-KW"/>
</dbReference>
<evidence type="ECO:0000313" key="3">
    <source>
        <dbReference type="EMBL" id="GAA0143279.1"/>
    </source>
</evidence>
<dbReference type="PANTHER" id="PTHR14030:SF2">
    <property type="entry name" value="OS11G0128700 PROTEIN"/>
    <property type="match status" value="1"/>
</dbReference>
<reference evidence="3 4" key="1">
    <citation type="submission" date="2024-01" db="EMBL/GenBank/DDBJ databases">
        <title>The complete chloroplast genome sequence of Lithospermum erythrorhizon: insights into the phylogenetic relationship among Boraginaceae species and the maternal lineages of purple gromwells.</title>
        <authorList>
            <person name="Okada T."/>
            <person name="Watanabe K."/>
        </authorList>
    </citation>
    <scope>NUCLEOTIDE SEQUENCE [LARGE SCALE GENOMIC DNA]</scope>
</reference>
<dbReference type="GO" id="GO:0051754">
    <property type="term" value="P:meiotic sister chromatid cohesion, centromeric"/>
    <property type="evidence" value="ECO:0007669"/>
    <property type="project" value="TreeGrafter"/>
</dbReference>
<feature type="region of interest" description="Disordered" evidence="1">
    <location>
        <begin position="418"/>
        <end position="438"/>
    </location>
</feature>
<dbReference type="Proteomes" id="UP001454036">
    <property type="component" value="Unassembled WGS sequence"/>
</dbReference>
<name>A0AAV3NV46_LITER</name>
<dbReference type="GO" id="GO:0007094">
    <property type="term" value="P:mitotic spindle assembly checkpoint signaling"/>
    <property type="evidence" value="ECO:0007669"/>
    <property type="project" value="InterPro"/>
</dbReference>
<keyword evidence="4" id="KW-1185">Reference proteome</keyword>
<proteinExistence type="predicted"/>
<dbReference type="Gene3D" id="1.25.40.430">
    <property type="match status" value="1"/>
</dbReference>
<feature type="region of interest" description="Disordered" evidence="1">
    <location>
        <begin position="553"/>
        <end position="572"/>
    </location>
</feature>
<keyword evidence="3" id="KW-0418">Kinase</keyword>
<keyword evidence="3" id="KW-0723">Serine/threonine-protein kinase</keyword>
<sequence>MDSSLYNDLFPSLISDIKNYSGRDPLLPWLRGIKKMKASLPPQILREKLPRFLQKCAQTFESDQRYKNDLRYLRVWLQLLDFVDDPKAVLQTMEASRIGMKKSLFYQAYALYYEKMKKFESADRMYRLGAQNLAEPMAELSKSYEQFVQRMMHHKNKKIQRNGRTVKKMPQNVVKVPVKFDNSSRTNDKCMSGKQDKGIHLDASAAEMQHNSLKNQSKDFSQSLEHQIPRMNNGEVCSDSSVEKGLITGLGCKSYSKEIELERNEYRKISGEDTMVARFVDTAIIGKSNAEDARHHGLVEPTINTKEAMLAINSMFREPLEPPLTGRRRKNHPKADQSSNCGFEVFIDDNPDENVGTTGQDVATHSAAMPSNGRETNQPSQQHFQIYIDGEETNDETEVIDGEDGSVHTEGSEYLNFLSPSSEDLPSEASQEHTTKPPDARFREDTVIYRFVGSTTTDGPQVENACHHGLVEPTVNLKEAMDDINSMFGKPIEFARKSRSKKQEKVLSGKSNAGGFMILPDDTIDCQQGNSKKQEKGPGGKSNAGGFMILPDDTIDCKQGNSKPSSSNNKGRDLFEQTICTKEAMDEINNLFKMPLDF</sequence>
<feature type="region of interest" description="Disordered" evidence="1">
    <location>
        <begin position="526"/>
        <end position="545"/>
    </location>
</feature>
<evidence type="ECO:0000256" key="1">
    <source>
        <dbReference type="SAM" id="MobiDB-lite"/>
    </source>
</evidence>
<accession>A0AAV3NV46</accession>
<feature type="domain" description="BUB1 N-terminal" evidence="2">
    <location>
        <begin position="13"/>
        <end position="169"/>
    </location>
</feature>
<evidence type="ECO:0000259" key="2">
    <source>
        <dbReference type="PROSITE" id="PS51489"/>
    </source>
</evidence>
<dbReference type="EMBL" id="BAABME010000498">
    <property type="protein sequence ID" value="GAA0143279.1"/>
    <property type="molecule type" value="Genomic_DNA"/>
</dbReference>
<organism evidence="3 4">
    <name type="scientific">Lithospermum erythrorhizon</name>
    <name type="common">Purple gromwell</name>
    <name type="synonym">Lithospermum officinale var. erythrorhizon</name>
    <dbReference type="NCBI Taxonomy" id="34254"/>
    <lineage>
        <taxon>Eukaryota</taxon>
        <taxon>Viridiplantae</taxon>
        <taxon>Streptophyta</taxon>
        <taxon>Embryophyta</taxon>
        <taxon>Tracheophyta</taxon>
        <taxon>Spermatophyta</taxon>
        <taxon>Magnoliopsida</taxon>
        <taxon>eudicotyledons</taxon>
        <taxon>Gunneridae</taxon>
        <taxon>Pentapetalae</taxon>
        <taxon>asterids</taxon>
        <taxon>lamiids</taxon>
        <taxon>Boraginales</taxon>
        <taxon>Boraginaceae</taxon>
        <taxon>Boraginoideae</taxon>
        <taxon>Lithospermeae</taxon>
        <taxon>Lithospermum</taxon>
    </lineage>
</organism>
<dbReference type="AlphaFoldDB" id="A0AAV3NV46"/>
<feature type="region of interest" description="Disordered" evidence="1">
    <location>
        <begin position="320"/>
        <end position="359"/>
    </location>
</feature>
<protein>
    <submittedName>
        <fullName evidence="3">Non-receptor serine/threonine protein kinase</fullName>
    </submittedName>
</protein>
<dbReference type="PROSITE" id="PS51489">
    <property type="entry name" value="BUB1_N"/>
    <property type="match status" value="1"/>
</dbReference>
<comment type="caution">
    <text evidence="3">The sequence shown here is derived from an EMBL/GenBank/DDBJ whole genome shotgun (WGS) entry which is preliminary data.</text>
</comment>
<dbReference type="InterPro" id="IPR015661">
    <property type="entry name" value="Bub1/Mad3"/>
</dbReference>
<dbReference type="SMART" id="SM00777">
    <property type="entry name" value="Mad3_BUB1_I"/>
    <property type="match status" value="1"/>
</dbReference>
<gene>
    <name evidence="3" type="ORF">LIER_04003</name>
</gene>
<evidence type="ECO:0000313" key="4">
    <source>
        <dbReference type="Proteomes" id="UP001454036"/>
    </source>
</evidence>
<dbReference type="Pfam" id="PF08311">
    <property type="entry name" value="Mad3_BUB1_I"/>
    <property type="match status" value="1"/>
</dbReference>
<keyword evidence="3" id="KW-0808">Transferase</keyword>
<dbReference type="FunFam" id="1.25.40.430:FF:000005">
    <property type="entry name" value="Mad3/BUB1 homology region 1"/>
    <property type="match status" value="1"/>
</dbReference>